<evidence type="ECO:0000313" key="2">
    <source>
        <dbReference type="Proteomes" id="UP001497516"/>
    </source>
</evidence>
<keyword evidence="2" id="KW-1185">Reference proteome</keyword>
<dbReference type="Proteomes" id="UP001497516">
    <property type="component" value="Chromosome 3"/>
</dbReference>
<evidence type="ECO:0000313" key="1">
    <source>
        <dbReference type="EMBL" id="CAL1375065.1"/>
    </source>
</evidence>
<sequence length="78" mass="9403">MEKTRLDSEEKRERTDRSRKLKFSLSKKVTLWFQMEKLTNIRMEKRRTLMRSIAAPLNEHPKLQLSWVGEGHDSWKSS</sequence>
<dbReference type="EMBL" id="OZ034816">
    <property type="protein sequence ID" value="CAL1375065.1"/>
    <property type="molecule type" value="Genomic_DNA"/>
</dbReference>
<proteinExistence type="predicted"/>
<gene>
    <name evidence="1" type="ORF">LTRI10_LOCUS16887</name>
</gene>
<accession>A0AAV2DMC0</accession>
<dbReference type="AlphaFoldDB" id="A0AAV2DMC0"/>
<name>A0AAV2DMC0_9ROSI</name>
<organism evidence="1 2">
    <name type="scientific">Linum trigynum</name>
    <dbReference type="NCBI Taxonomy" id="586398"/>
    <lineage>
        <taxon>Eukaryota</taxon>
        <taxon>Viridiplantae</taxon>
        <taxon>Streptophyta</taxon>
        <taxon>Embryophyta</taxon>
        <taxon>Tracheophyta</taxon>
        <taxon>Spermatophyta</taxon>
        <taxon>Magnoliopsida</taxon>
        <taxon>eudicotyledons</taxon>
        <taxon>Gunneridae</taxon>
        <taxon>Pentapetalae</taxon>
        <taxon>rosids</taxon>
        <taxon>fabids</taxon>
        <taxon>Malpighiales</taxon>
        <taxon>Linaceae</taxon>
        <taxon>Linum</taxon>
    </lineage>
</organism>
<protein>
    <submittedName>
        <fullName evidence="1">Uncharacterized protein</fullName>
    </submittedName>
</protein>
<reference evidence="1 2" key="1">
    <citation type="submission" date="2024-04" db="EMBL/GenBank/DDBJ databases">
        <authorList>
            <person name="Fracassetti M."/>
        </authorList>
    </citation>
    <scope>NUCLEOTIDE SEQUENCE [LARGE SCALE GENOMIC DNA]</scope>
</reference>